<evidence type="ECO:0000256" key="11">
    <source>
        <dbReference type="ARBA" id="ARBA00022989"/>
    </source>
</evidence>
<dbReference type="Proteomes" id="UP000309061">
    <property type="component" value="Chromosome"/>
</dbReference>
<dbReference type="Gene3D" id="1.10.287.130">
    <property type="match status" value="1"/>
</dbReference>
<feature type="domain" description="HAMP" evidence="22">
    <location>
        <begin position="199"/>
        <end position="252"/>
    </location>
</feature>
<feature type="domain" description="Histidine kinase" evidence="20">
    <location>
        <begin position="292"/>
        <end position="511"/>
    </location>
</feature>
<dbReference type="SMART" id="SM00388">
    <property type="entry name" value="HisKA"/>
    <property type="match status" value="1"/>
</dbReference>
<feature type="domain" description="HPt" evidence="23">
    <location>
        <begin position="819"/>
        <end position="912"/>
    </location>
</feature>
<evidence type="ECO:0000256" key="4">
    <source>
        <dbReference type="ARBA" id="ARBA00022475"/>
    </source>
</evidence>
<sequence length="925" mass="98283">MKRPPGTKHPTASRSAPPTSIARKLAILVTIAVALASVALSGVSLWQELSRYAETRTKMLVGAAQIFASASAPAVAARNAGSAYQAMKAIARMPDFRYARIDIAPGHTLAVLGGATQLDDDLRIRADGDERIPPLSLLSSHSIEVDAPIVSGGLDVGRFILVADTSDLADQLWSSLRGAMLGGLFALILGLFVAARLQRGLTRPLRELSDTIWRIRSAHAYDARVEAKSNDEVGVLIDSFNTMLEEIQTRDQRLEAHRRNLEKEVADRTQDYRAAKDAAEAANAAKSDFLATMSHEIRTPMNGVMAMAELLAAADIPQRQRRYAEVISKSGQSLLAIINDILDFSKIESGKLELERIALDPEELASDVTCLFGGRASEKGLDLAGFVSPATPSRIAGDPVRINQVIGNLVNNALKFSDRGSVSLEVGPDPGDPSRIAFAVSDTGIGIPKDKLGEIFGAFTQADQSTTRRFGGTGLGLAISRRLIKAMGGELTVESELGKGSRFAFSIPAEDRVPPPPWPGAAGDRADEPLAFLDVRGEATLEALRRYLRAAGYRVLSARDGAAPPETALMIVDPDRVPASRSERGARIVCMAALGDPSSHRRVREGRADAVLSRPLQRSEIFGLLLAIETGSPLAGLAAPESALRGRFSVFPNLRALVADDGAVNREVAIEALTRLEAIPTTVENGLEAVQAALGQEFDVVLMDVSMPELDGFEATRRIRAAESEQGRRRTPIVAVTAHVIGGAADAWRDAGMDAVLHKPFTVSSLAACLGLFFAPTENVIGPEATAPAAPQAPPRPSSTPLLDEKVLRDLASTGPRGSTAFMEKVFGIFVEQAPKSAAKMEAAFERMDIAEVGRVAHAIKSMSLNIGAGAAAAMAAELERRANLEPDGVGPDLIARMTGVLAETCVALDKKKAALSLGRQEAEA</sequence>
<evidence type="ECO:0000256" key="14">
    <source>
        <dbReference type="ARBA" id="ARBA00064003"/>
    </source>
</evidence>
<dbReference type="Pfam" id="PF00072">
    <property type="entry name" value="Response_reg"/>
    <property type="match status" value="1"/>
</dbReference>
<dbReference type="InterPro" id="IPR003594">
    <property type="entry name" value="HATPase_dom"/>
</dbReference>
<evidence type="ECO:0000256" key="8">
    <source>
        <dbReference type="ARBA" id="ARBA00022741"/>
    </source>
</evidence>
<evidence type="ECO:0000256" key="17">
    <source>
        <dbReference type="PROSITE-ProRule" id="PRU00169"/>
    </source>
</evidence>
<dbReference type="GO" id="GO:0005524">
    <property type="term" value="F:ATP binding"/>
    <property type="evidence" value="ECO:0007669"/>
    <property type="project" value="UniProtKB-KW"/>
</dbReference>
<dbReference type="SUPFAM" id="SSF158472">
    <property type="entry name" value="HAMP domain-like"/>
    <property type="match status" value="1"/>
</dbReference>
<evidence type="ECO:0000313" key="25">
    <source>
        <dbReference type="Proteomes" id="UP000309061"/>
    </source>
</evidence>
<keyword evidence="13 19" id="KW-0472">Membrane</keyword>
<dbReference type="Gene3D" id="1.20.120.160">
    <property type="entry name" value="HPT domain"/>
    <property type="match status" value="1"/>
</dbReference>
<feature type="transmembrane region" description="Helical" evidence="19">
    <location>
        <begin position="25"/>
        <end position="46"/>
    </location>
</feature>
<dbReference type="GO" id="GO:0005886">
    <property type="term" value="C:plasma membrane"/>
    <property type="evidence" value="ECO:0007669"/>
    <property type="project" value="UniProtKB-SubCell"/>
</dbReference>
<dbReference type="PROSITE" id="PS50110">
    <property type="entry name" value="RESPONSE_REGULATORY"/>
    <property type="match status" value="1"/>
</dbReference>
<keyword evidence="7 19" id="KW-0812">Transmembrane</keyword>
<dbReference type="Pfam" id="PF00672">
    <property type="entry name" value="HAMP"/>
    <property type="match status" value="1"/>
</dbReference>
<evidence type="ECO:0000256" key="10">
    <source>
        <dbReference type="ARBA" id="ARBA00022840"/>
    </source>
</evidence>
<dbReference type="PANTHER" id="PTHR45339">
    <property type="entry name" value="HYBRID SIGNAL TRANSDUCTION HISTIDINE KINASE J"/>
    <property type="match status" value="1"/>
</dbReference>
<dbReference type="CDD" id="cd17546">
    <property type="entry name" value="REC_hyHK_CKI1_RcsC-like"/>
    <property type="match status" value="1"/>
</dbReference>
<gene>
    <name evidence="24" type="ORF">H2LOC_000550</name>
</gene>
<dbReference type="EC" id="2.7.13.3" evidence="3"/>
<evidence type="ECO:0000256" key="12">
    <source>
        <dbReference type="ARBA" id="ARBA00023012"/>
    </source>
</evidence>
<accession>A0A6B8KBC2</accession>
<feature type="modified residue" description="4-aspartylphosphate" evidence="17">
    <location>
        <position position="704"/>
    </location>
</feature>
<reference evidence="24 25" key="1">
    <citation type="submission" date="2019-11" db="EMBL/GenBank/DDBJ databases">
        <title>The genome sequence of Methylocystis heyeri.</title>
        <authorList>
            <person name="Oshkin I.Y."/>
            <person name="Miroshnikov K."/>
            <person name="Dedysh S.N."/>
        </authorList>
    </citation>
    <scope>NUCLEOTIDE SEQUENCE [LARGE SCALE GENOMIC DNA]</scope>
    <source>
        <strain evidence="24 25">H2</strain>
    </source>
</reference>
<evidence type="ECO:0000256" key="15">
    <source>
        <dbReference type="ARBA" id="ARBA00068150"/>
    </source>
</evidence>
<dbReference type="RefSeq" id="WP_154331530.1">
    <property type="nucleotide sequence ID" value="NZ_CP046052.1"/>
</dbReference>
<evidence type="ECO:0000313" key="24">
    <source>
        <dbReference type="EMBL" id="QGM44311.1"/>
    </source>
</evidence>
<evidence type="ECO:0000256" key="1">
    <source>
        <dbReference type="ARBA" id="ARBA00000085"/>
    </source>
</evidence>
<dbReference type="SUPFAM" id="SSF47226">
    <property type="entry name" value="Histidine-containing phosphotransfer domain, HPT domain"/>
    <property type="match status" value="1"/>
</dbReference>
<keyword evidence="9" id="KW-0418">Kinase</keyword>
<dbReference type="KEGG" id="mhey:H2LOC_000550"/>
<dbReference type="SMART" id="SM00304">
    <property type="entry name" value="HAMP"/>
    <property type="match status" value="1"/>
</dbReference>
<name>A0A6B8KBC2_9HYPH</name>
<dbReference type="Pfam" id="PF02518">
    <property type="entry name" value="HATPase_c"/>
    <property type="match status" value="1"/>
</dbReference>
<dbReference type="Pfam" id="PF01627">
    <property type="entry name" value="Hpt"/>
    <property type="match status" value="1"/>
</dbReference>
<dbReference type="SUPFAM" id="SSF55874">
    <property type="entry name" value="ATPase domain of HSP90 chaperone/DNA topoisomerase II/histidine kinase"/>
    <property type="match status" value="1"/>
</dbReference>
<dbReference type="InterPro" id="IPR001789">
    <property type="entry name" value="Sig_transdc_resp-reg_receiver"/>
</dbReference>
<dbReference type="SUPFAM" id="SSF52172">
    <property type="entry name" value="CheY-like"/>
    <property type="match status" value="1"/>
</dbReference>
<dbReference type="PROSITE" id="PS50109">
    <property type="entry name" value="HIS_KIN"/>
    <property type="match status" value="1"/>
</dbReference>
<keyword evidence="10" id="KW-0067">ATP-binding</keyword>
<dbReference type="PRINTS" id="PR00344">
    <property type="entry name" value="BCTRLSENSOR"/>
</dbReference>
<evidence type="ECO:0000256" key="18">
    <source>
        <dbReference type="SAM" id="Coils"/>
    </source>
</evidence>
<dbReference type="InterPro" id="IPR003661">
    <property type="entry name" value="HisK_dim/P_dom"/>
</dbReference>
<dbReference type="CDD" id="cd16922">
    <property type="entry name" value="HATPase_EvgS-ArcB-TorS-like"/>
    <property type="match status" value="1"/>
</dbReference>
<evidence type="ECO:0000256" key="16">
    <source>
        <dbReference type="PROSITE-ProRule" id="PRU00110"/>
    </source>
</evidence>
<dbReference type="PROSITE" id="PS50885">
    <property type="entry name" value="HAMP"/>
    <property type="match status" value="1"/>
</dbReference>
<dbReference type="PANTHER" id="PTHR45339:SF1">
    <property type="entry name" value="HYBRID SIGNAL TRANSDUCTION HISTIDINE KINASE J"/>
    <property type="match status" value="1"/>
</dbReference>
<feature type="transmembrane region" description="Helical" evidence="19">
    <location>
        <begin position="178"/>
        <end position="197"/>
    </location>
</feature>
<evidence type="ECO:0000256" key="9">
    <source>
        <dbReference type="ARBA" id="ARBA00022777"/>
    </source>
</evidence>
<dbReference type="InterPro" id="IPR005467">
    <property type="entry name" value="His_kinase_dom"/>
</dbReference>
<dbReference type="FunFam" id="3.30.565.10:FF:000010">
    <property type="entry name" value="Sensor histidine kinase RcsC"/>
    <property type="match status" value="1"/>
</dbReference>
<organism evidence="24 25">
    <name type="scientific">Methylocystis heyeri</name>
    <dbReference type="NCBI Taxonomy" id="391905"/>
    <lineage>
        <taxon>Bacteria</taxon>
        <taxon>Pseudomonadati</taxon>
        <taxon>Pseudomonadota</taxon>
        <taxon>Alphaproteobacteria</taxon>
        <taxon>Hyphomicrobiales</taxon>
        <taxon>Methylocystaceae</taxon>
        <taxon>Methylocystis</taxon>
    </lineage>
</organism>
<dbReference type="CDD" id="cd00082">
    <property type="entry name" value="HisKA"/>
    <property type="match status" value="1"/>
</dbReference>
<feature type="modified residue" description="Phosphohistidine" evidence="16">
    <location>
        <position position="858"/>
    </location>
</feature>
<evidence type="ECO:0000256" key="13">
    <source>
        <dbReference type="ARBA" id="ARBA00023136"/>
    </source>
</evidence>
<dbReference type="Gene3D" id="3.30.565.10">
    <property type="entry name" value="Histidine kinase-like ATPase, C-terminal domain"/>
    <property type="match status" value="1"/>
</dbReference>
<dbReference type="EMBL" id="CP046052">
    <property type="protein sequence ID" value="QGM44311.1"/>
    <property type="molecule type" value="Genomic_DNA"/>
</dbReference>
<keyword evidence="12" id="KW-0902">Two-component regulatory system</keyword>
<dbReference type="CDD" id="cd06225">
    <property type="entry name" value="HAMP"/>
    <property type="match status" value="1"/>
</dbReference>
<dbReference type="FunFam" id="1.10.287.130:FF:000002">
    <property type="entry name" value="Two-component osmosensing histidine kinase"/>
    <property type="match status" value="1"/>
</dbReference>
<dbReference type="InterPro" id="IPR008207">
    <property type="entry name" value="Sig_transdc_His_kin_Hpt_dom"/>
</dbReference>
<keyword evidence="6" id="KW-0808">Transferase</keyword>
<dbReference type="InterPro" id="IPR036890">
    <property type="entry name" value="HATPase_C_sf"/>
</dbReference>
<feature type="domain" description="Response regulatory" evidence="21">
    <location>
        <begin position="655"/>
        <end position="774"/>
    </location>
</feature>
<keyword evidence="25" id="KW-1185">Reference proteome</keyword>
<keyword evidence="11 19" id="KW-1133">Transmembrane helix</keyword>
<dbReference type="InterPro" id="IPR036097">
    <property type="entry name" value="HisK_dim/P_sf"/>
</dbReference>
<dbReference type="SMART" id="SM00448">
    <property type="entry name" value="REC"/>
    <property type="match status" value="1"/>
</dbReference>
<comment type="subunit">
    <text evidence="14">At low DSF concentrations, interacts with RpfF.</text>
</comment>
<keyword evidence="8" id="KW-0547">Nucleotide-binding</keyword>
<dbReference type="SUPFAM" id="SSF47384">
    <property type="entry name" value="Homodimeric domain of signal transducing histidine kinase"/>
    <property type="match status" value="1"/>
</dbReference>
<dbReference type="PROSITE" id="PS50894">
    <property type="entry name" value="HPT"/>
    <property type="match status" value="1"/>
</dbReference>
<dbReference type="Gene3D" id="6.10.340.10">
    <property type="match status" value="1"/>
</dbReference>
<feature type="coiled-coil region" evidence="18">
    <location>
        <begin position="244"/>
        <end position="278"/>
    </location>
</feature>
<comment type="subcellular location">
    <subcellularLocation>
        <location evidence="2">Cell membrane</location>
        <topology evidence="2">Multi-pass membrane protein</topology>
    </subcellularLocation>
</comment>
<evidence type="ECO:0000256" key="2">
    <source>
        <dbReference type="ARBA" id="ARBA00004651"/>
    </source>
</evidence>
<dbReference type="SMART" id="SM00387">
    <property type="entry name" value="HATPase_c"/>
    <property type="match status" value="1"/>
</dbReference>
<dbReference type="GO" id="GO:0000155">
    <property type="term" value="F:phosphorelay sensor kinase activity"/>
    <property type="evidence" value="ECO:0007669"/>
    <property type="project" value="InterPro"/>
</dbReference>
<evidence type="ECO:0000259" key="23">
    <source>
        <dbReference type="PROSITE" id="PS50894"/>
    </source>
</evidence>
<dbReference type="InterPro" id="IPR036641">
    <property type="entry name" value="HPT_dom_sf"/>
</dbReference>
<dbReference type="InterPro" id="IPR003660">
    <property type="entry name" value="HAMP_dom"/>
</dbReference>
<keyword evidence="4" id="KW-1003">Cell membrane</keyword>
<dbReference type="Pfam" id="PF00512">
    <property type="entry name" value="HisKA"/>
    <property type="match status" value="1"/>
</dbReference>
<evidence type="ECO:0000256" key="3">
    <source>
        <dbReference type="ARBA" id="ARBA00012438"/>
    </source>
</evidence>
<evidence type="ECO:0000259" key="22">
    <source>
        <dbReference type="PROSITE" id="PS50885"/>
    </source>
</evidence>
<protein>
    <recommendedName>
        <fullName evidence="15">Sensory/regulatory protein RpfC</fullName>
        <ecNumber evidence="3">2.7.13.3</ecNumber>
    </recommendedName>
</protein>
<proteinExistence type="predicted"/>
<evidence type="ECO:0000256" key="5">
    <source>
        <dbReference type="ARBA" id="ARBA00022553"/>
    </source>
</evidence>
<dbReference type="Gene3D" id="3.40.50.2300">
    <property type="match status" value="1"/>
</dbReference>
<evidence type="ECO:0000259" key="21">
    <source>
        <dbReference type="PROSITE" id="PS50110"/>
    </source>
</evidence>
<dbReference type="OrthoDB" id="9801651at2"/>
<dbReference type="InterPro" id="IPR004358">
    <property type="entry name" value="Sig_transdc_His_kin-like_C"/>
</dbReference>
<evidence type="ECO:0000256" key="7">
    <source>
        <dbReference type="ARBA" id="ARBA00022692"/>
    </source>
</evidence>
<keyword evidence="18" id="KW-0175">Coiled coil</keyword>
<evidence type="ECO:0000259" key="20">
    <source>
        <dbReference type="PROSITE" id="PS50109"/>
    </source>
</evidence>
<keyword evidence="5 17" id="KW-0597">Phosphoprotein</keyword>
<evidence type="ECO:0000256" key="19">
    <source>
        <dbReference type="SAM" id="Phobius"/>
    </source>
</evidence>
<dbReference type="InterPro" id="IPR011006">
    <property type="entry name" value="CheY-like_superfamily"/>
</dbReference>
<evidence type="ECO:0000256" key="6">
    <source>
        <dbReference type="ARBA" id="ARBA00022679"/>
    </source>
</evidence>
<comment type="catalytic activity">
    <reaction evidence="1">
        <text>ATP + protein L-histidine = ADP + protein N-phospho-L-histidine.</text>
        <dbReference type="EC" id="2.7.13.3"/>
    </reaction>
</comment>
<dbReference type="AlphaFoldDB" id="A0A6B8KBC2"/>